<evidence type="ECO:0000256" key="10">
    <source>
        <dbReference type="RuleBase" id="RU004481"/>
    </source>
</evidence>
<dbReference type="InterPro" id="IPR015946">
    <property type="entry name" value="KH_dom-like_a/b"/>
</dbReference>
<dbReference type="PROSITE" id="PS51712">
    <property type="entry name" value="G_ENGA"/>
    <property type="match status" value="2"/>
</dbReference>
<dbReference type="CDD" id="cd01894">
    <property type="entry name" value="EngA1"/>
    <property type="match status" value="1"/>
</dbReference>
<comment type="caution">
    <text evidence="12">The sequence shown here is derived from an EMBL/GenBank/DDBJ whole genome shotgun (WGS) entry which is preliminary data.</text>
</comment>
<evidence type="ECO:0000313" key="12">
    <source>
        <dbReference type="EMBL" id="MEJ1248863.1"/>
    </source>
</evidence>
<dbReference type="PANTHER" id="PTHR43834:SF6">
    <property type="entry name" value="GTPASE DER"/>
    <property type="match status" value="1"/>
</dbReference>
<dbReference type="FunFam" id="3.30.300.20:FF:000004">
    <property type="entry name" value="GTPase Der"/>
    <property type="match status" value="1"/>
</dbReference>
<keyword evidence="5 8" id="KW-0547">Nucleotide-binding</keyword>
<keyword evidence="12" id="KW-0378">Hydrolase</keyword>
<feature type="binding site" evidence="8">
    <location>
        <begin position="119"/>
        <end position="122"/>
    </location>
    <ligand>
        <name>GTP</name>
        <dbReference type="ChEBI" id="CHEBI:37565"/>
        <label>1</label>
    </ligand>
</feature>
<dbReference type="PANTHER" id="PTHR43834">
    <property type="entry name" value="GTPASE DER"/>
    <property type="match status" value="1"/>
</dbReference>
<dbReference type="NCBIfam" id="TIGR00231">
    <property type="entry name" value="small_GTP"/>
    <property type="match status" value="2"/>
</dbReference>
<dbReference type="InterPro" id="IPR031166">
    <property type="entry name" value="G_ENGA"/>
</dbReference>
<evidence type="ECO:0000256" key="4">
    <source>
        <dbReference type="ARBA" id="ARBA00022737"/>
    </source>
</evidence>
<comment type="similarity">
    <text evidence="1 8 9 10">Belongs to the TRAFAC class TrmE-Era-EngA-EngB-Septin-like GTPase superfamily. EngA (Der) GTPase family.</text>
</comment>
<feature type="domain" description="EngA-type G" evidence="11">
    <location>
        <begin position="179"/>
        <end position="352"/>
    </location>
</feature>
<evidence type="ECO:0000256" key="1">
    <source>
        <dbReference type="ARBA" id="ARBA00008279"/>
    </source>
</evidence>
<dbReference type="Pfam" id="PF14714">
    <property type="entry name" value="KH_dom-like"/>
    <property type="match status" value="1"/>
</dbReference>
<dbReference type="FunFam" id="3.40.50.300:FF:000040">
    <property type="entry name" value="GTPase Der"/>
    <property type="match status" value="1"/>
</dbReference>
<protein>
    <recommendedName>
        <fullName evidence="2 8">GTPase Der</fullName>
    </recommendedName>
    <alternativeName>
        <fullName evidence="7 8">GTP-binding protein EngA</fullName>
    </alternativeName>
</protein>
<feature type="binding site" evidence="8">
    <location>
        <begin position="9"/>
        <end position="16"/>
    </location>
    <ligand>
        <name>GTP</name>
        <dbReference type="ChEBI" id="CHEBI:37565"/>
        <label>1</label>
    </ligand>
</feature>
<dbReference type="SMART" id="SM00382">
    <property type="entry name" value="AAA"/>
    <property type="match status" value="2"/>
</dbReference>
<dbReference type="InterPro" id="IPR027417">
    <property type="entry name" value="P-loop_NTPase"/>
</dbReference>
<dbReference type="GO" id="GO:0005525">
    <property type="term" value="F:GTP binding"/>
    <property type="evidence" value="ECO:0007669"/>
    <property type="project" value="UniProtKB-UniRule"/>
</dbReference>
<dbReference type="RefSeq" id="WP_337334582.1">
    <property type="nucleotide sequence ID" value="NZ_JBBDHC010000004.1"/>
</dbReference>
<evidence type="ECO:0000256" key="5">
    <source>
        <dbReference type="ARBA" id="ARBA00022741"/>
    </source>
</evidence>
<dbReference type="EMBL" id="JBBDHC010000004">
    <property type="protein sequence ID" value="MEJ1248863.1"/>
    <property type="molecule type" value="Genomic_DNA"/>
</dbReference>
<feature type="binding site" evidence="8">
    <location>
        <begin position="185"/>
        <end position="192"/>
    </location>
    <ligand>
        <name>GTP</name>
        <dbReference type="ChEBI" id="CHEBI:37565"/>
        <label>2</label>
    </ligand>
</feature>
<dbReference type="InterPro" id="IPR006073">
    <property type="entry name" value="GTP-bd"/>
</dbReference>
<dbReference type="GO" id="GO:0042254">
    <property type="term" value="P:ribosome biogenesis"/>
    <property type="evidence" value="ECO:0007669"/>
    <property type="project" value="UniProtKB-KW"/>
</dbReference>
<dbReference type="PRINTS" id="PR00326">
    <property type="entry name" value="GTP1OBG"/>
</dbReference>
<dbReference type="Pfam" id="PF01926">
    <property type="entry name" value="MMR_HSR1"/>
    <property type="match status" value="2"/>
</dbReference>
<keyword evidence="3 8" id="KW-0690">Ribosome biogenesis</keyword>
<dbReference type="PIRSF" id="PIRSF006485">
    <property type="entry name" value="GTP-binding_EngA"/>
    <property type="match status" value="1"/>
</dbReference>
<accession>A0AAW9R3R6</accession>
<keyword evidence="4 10" id="KW-0677">Repeat</keyword>
<dbReference type="GO" id="GO:0043022">
    <property type="term" value="F:ribosome binding"/>
    <property type="evidence" value="ECO:0007669"/>
    <property type="project" value="TreeGrafter"/>
</dbReference>
<sequence>MLPLVALVGRPNVGKSTLFNALTRSRAALVHDEPGVTRDRHYGVCRRVEDRPFMVVDTGGISGEDEGLAGLTAQQSGAAIDEADIVVFVVDAKHAPLPVDEEILRRLRRTGKPVLLALNKIDAADAHEAGAEYARLGVADVIRLSAAHQRGVDELVDEILERLPETADAAVEEVEPDRLRVAIVGRPNVGKSTLVNRLVGEERVIASSVPGTTRDSIHVDTERDGHKYRLIDTAGIRRKSKVDEAVEKFSIIKTLRAIEEAQVVIFMLDASEGVTDQDASVLGQVLDAGRALVIAVNKWDGLSTYQREQTRAALDRRLVFVPWAESVTISAAHGSGLRELLRAVQRAHRSAGFQFTTSDLTRVVEAAVEAHPPPPVGGHAAKLRFAHPGGTHPPTAVIHGGRVNKLPDNYKRYLENYLRQHYKLVGTPLKLEFRQGENPYADKVNPLTERQVRQRRRLVRHSKR</sequence>
<dbReference type="Gene3D" id="3.40.50.300">
    <property type="entry name" value="P-loop containing nucleotide triphosphate hydrolases"/>
    <property type="match status" value="2"/>
</dbReference>
<feature type="binding site" evidence="8">
    <location>
        <begin position="297"/>
        <end position="300"/>
    </location>
    <ligand>
        <name>GTP</name>
        <dbReference type="ChEBI" id="CHEBI:37565"/>
        <label>2</label>
    </ligand>
</feature>
<dbReference type="InterPro" id="IPR032859">
    <property type="entry name" value="KH_dom-like"/>
</dbReference>
<dbReference type="HAMAP" id="MF_00195">
    <property type="entry name" value="GTPase_Der"/>
    <property type="match status" value="1"/>
</dbReference>
<name>A0AAW9R3R6_9GAMM</name>
<dbReference type="NCBIfam" id="TIGR03594">
    <property type="entry name" value="GTPase_EngA"/>
    <property type="match status" value="1"/>
</dbReference>
<dbReference type="GO" id="GO:0016787">
    <property type="term" value="F:hydrolase activity"/>
    <property type="evidence" value="ECO:0007669"/>
    <property type="project" value="UniProtKB-KW"/>
</dbReference>
<evidence type="ECO:0000256" key="7">
    <source>
        <dbReference type="ARBA" id="ARBA00032345"/>
    </source>
</evidence>
<gene>
    <name evidence="8 12" type="primary">der</name>
    <name evidence="12" type="ORF">WB794_04125</name>
</gene>
<evidence type="ECO:0000256" key="3">
    <source>
        <dbReference type="ARBA" id="ARBA00022517"/>
    </source>
</evidence>
<dbReference type="AlphaFoldDB" id="A0AAW9R3R6"/>
<evidence type="ECO:0000256" key="6">
    <source>
        <dbReference type="ARBA" id="ARBA00023134"/>
    </source>
</evidence>
<dbReference type="Gene3D" id="3.30.300.20">
    <property type="match status" value="1"/>
</dbReference>
<organism evidence="12 13">
    <name type="scientific">Denitratimonas tolerans</name>
    <dbReference type="NCBI Taxonomy" id="1338420"/>
    <lineage>
        <taxon>Bacteria</taxon>
        <taxon>Pseudomonadati</taxon>
        <taxon>Pseudomonadota</taxon>
        <taxon>Gammaproteobacteria</taxon>
        <taxon>Lysobacterales</taxon>
        <taxon>Lysobacteraceae</taxon>
        <taxon>Denitratimonas</taxon>
    </lineage>
</organism>
<keyword evidence="6 8" id="KW-0342">GTP-binding</keyword>
<reference evidence="12 13" key="1">
    <citation type="journal article" date="2016" name="Antonie Van Leeuwenhoek">
        <title>Denitratimonas tolerans gen. nov., sp. nov., a denitrifying bacterium isolated from a bioreactor for tannery wastewater treatment.</title>
        <authorList>
            <person name="Han S.I."/>
            <person name="Kim J.O."/>
            <person name="Lee Y.R."/>
            <person name="Ekpeghere K.I."/>
            <person name="Koh S.C."/>
            <person name="Whang K.S."/>
        </authorList>
    </citation>
    <scope>NUCLEOTIDE SEQUENCE [LARGE SCALE GENOMIC DNA]</scope>
    <source>
        <strain evidence="12 13">KACC 17565</strain>
    </source>
</reference>
<feature type="binding site" evidence="8">
    <location>
        <begin position="232"/>
        <end position="236"/>
    </location>
    <ligand>
        <name>GTP</name>
        <dbReference type="ChEBI" id="CHEBI:37565"/>
        <label>2</label>
    </ligand>
</feature>
<evidence type="ECO:0000313" key="13">
    <source>
        <dbReference type="Proteomes" id="UP001364472"/>
    </source>
</evidence>
<evidence type="ECO:0000256" key="8">
    <source>
        <dbReference type="HAMAP-Rule" id="MF_00195"/>
    </source>
</evidence>
<dbReference type="InterPro" id="IPR003593">
    <property type="entry name" value="AAA+_ATPase"/>
</dbReference>
<proteinExistence type="inferred from homology"/>
<feature type="binding site" evidence="8">
    <location>
        <begin position="57"/>
        <end position="61"/>
    </location>
    <ligand>
        <name>GTP</name>
        <dbReference type="ChEBI" id="CHEBI:37565"/>
        <label>1</label>
    </ligand>
</feature>
<comment type="function">
    <text evidence="8 10">GTPase that plays an essential role in the late steps of ribosome biogenesis.</text>
</comment>
<comment type="subunit">
    <text evidence="8">Associates with the 50S ribosomal subunit.</text>
</comment>
<evidence type="ECO:0000256" key="2">
    <source>
        <dbReference type="ARBA" id="ARBA00020953"/>
    </source>
</evidence>
<dbReference type="InterPro" id="IPR005225">
    <property type="entry name" value="Small_GTP-bd"/>
</dbReference>
<evidence type="ECO:0000259" key="11">
    <source>
        <dbReference type="PROSITE" id="PS51712"/>
    </source>
</evidence>
<dbReference type="SUPFAM" id="SSF52540">
    <property type="entry name" value="P-loop containing nucleoside triphosphate hydrolases"/>
    <property type="match status" value="2"/>
</dbReference>
<dbReference type="CDD" id="cd01895">
    <property type="entry name" value="EngA2"/>
    <property type="match status" value="1"/>
</dbReference>
<dbReference type="Proteomes" id="UP001364472">
    <property type="component" value="Unassembled WGS sequence"/>
</dbReference>
<keyword evidence="13" id="KW-1185">Reference proteome</keyword>
<dbReference type="FunFam" id="3.40.50.300:FF:000057">
    <property type="entry name" value="GTPase Der"/>
    <property type="match status" value="1"/>
</dbReference>
<evidence type="ECO:0000256" key="9">
    <source>
        <dbReference type="PROSITE-ProRule" id="PRU01049"/>
    </source>
</evidence>
<dbReference type="InterPro" id="IPR016484">
    <property type="entry name" value="GTPase_Der"/>
</dbReference>
<feature type="domain" description="EngA-type G" evidence="11">
    <location>
        <begin position="3"/>
        <end position="167"/>
    </location>
</feature>